<dbReference type="InterPro" id="IPR000315">
    <property type="entry name" value="Znf_B-box"/>
</dbReference>
<feature type="domain" description="B box-type" evidence="11">
    <location>
        <begin position="1497"/>
        <end position="1538"/>
    </location>
</feature>
<dbReference type="Pfam" id="PF00643">
    <property type="entry name" value="zf-B_box"/>
    <property type="match status" value="3"/>
</dbReference>
<evidence type="ECO:0000256" key="9">
    <source>
        <dbReference type="SAM" id="MobiDB-lite"/>
    </source>
</evidence>
<dbReference type="OrthoDB" id="5958390at2759"/>
<dbReference type="Gene3D" id="3.30.160.60">
    <property type="entry name" value="Classic Zinc Finger"/>
    <property type="match status" value="3"/>
</dbReference>
<name>A0A3M6U4K2_POCDA</name>
<feature type="domain" description="B box-type" evidence="11">
    <location>
        <begin position="845"/>
        <end position="886"/>
    </location>
</feature>
<dbReference type="InterPro" id="IPR017868">
    <property type="entry name" value="Filamin/ABP280_repeat-like"/>
</dbReference>
<dbReference type="PROSITE" id="PS50119">
    <property type="entry name" value="ZF_BBOX"/>
    <property type="match status" value="3"/>
</dbReference>
<feature type="repeat" description="Filamin" evidence="8">
    <location>
        <begin position="1704"/>
        <end position="1808"/>
    </location>
</feature>
<dbReference type="PROSITE" id="PS50194">
    <property type="entry name" value="FILAMIN_REPEAT"/>
    <property type="match status" value="3"/>
</dbReference>
<feature type="repeat" description="Filamin" evidence="8">
    <location>
        <begin position="360"/>
        <end position="464"/>
    </location>
</feature>
<dbReference type="GO" id="GO:0008270">
    <property type="term" value="F:zinc ion binding"/>
    <property type="evidence" value="ECO:0007669"/>
    <property type="project" value="UniProtKB-KW"/>
</dbReference>
<evidence type="ECO:0000256" key="2">
    <source>
        <dbReference type="ARBA" id="ARBA00022723"/>
    </source>
</evidence>
<evidence type="ECO:0000256" key="1">
    <source>
        <dbReference type="ARBA" id="ARBA00008518"/>
    </source>
</evidence>
<dbReference type="InterPro" id="IPR001841">
    <property type="entry name" value="Znf_RING"/>
</dbReference>
<dbReference type="InterPro" id="IPR013320">
    <property type="entry name" value="ConA-like_dom_sf"/>
</dbReference>
<dbReference type="InterPro" id="IPR027370">
    <property type="entry name" value="Znf-RING_euk"/>
</dbReference>
<dbReference type="PROSITE" id="PS00518">
    <property type="entry name" value="ZF_RING_1"/>
    <property type="match status" value="3"/>
</dbReference>
<protein>
    <recommendedName>
        <fullName evidence="14">RING-type E3 ubiquitin transferase</fullName>
    </recommendedName>
</protein>
<keyword evidence="4 7" id="KW-0863">Zinc-finger</keyword>
<accession>A0A3M6U4K2</accession>
<dbReference type="Pfam" id="PF13445">
    <property type="entry name" value="zf-RING_UBOX"/>
    <property type="match status" value="2"/>
</dbReference>
<keyword evidence="6" id="KW-0862">Zinc</keyword>
<dbReference type="SUPFAM" id="SSF81296">
    <property type="entry name" value="E set domains"/>
    <property type="match status" value="3"/>
</dbReference>
<dbReference type="InterPro" id="IPR001298">
    <property type="entry name" value="Filamin/ABP280_rpt"/>
</dbReference>
<keyword evidence="13" id="KW-1185">Reference proteome</keyword>
<evidence type="ECO:0008006" key="14">
    <source>
        <dbReference type="Google" id="ProtNLM"/>
    </source>
</evidence>
<dbReference type="InterPro" id="IPR017907">
    <property type="entry name" value="Znf_RING_CS"/>
</dbReference>
<feature type="domain" description="RING-type" evidence="10">
    <location>
        <begin position="1361"/>
        <end position="1403"/>
    </location>
</feature>
<evidence type="ECO:0000256" key="6">
    <source>
        <dbReference type="ARBA" id="ARBA00022833"/>
    </source>
</evidence>
<evidence type="ECO:0000256" key="5">
    <source>
        <dbReference type="ARBA" id="ARBA00022786"/>
    </source>
</evidence>
<dbReference type="InterPro" id="IPR043136">
    <property type="entry name" value="B30.2/SPRY_sf"/>
</dbReference>
<dbReference type="PROSITE" id="PS50089">
    <property type="entry name" value="ZF_RING_2"/>
    <property type="match status" value="3"/>
</dbReference>
<evidence type="ECO:0000259" key="10">
    <source>
        <dbReference type="PROSITE" id="PS50089"/>
    </source>
</evidence>
<feature type="domain" description="B box-type" evidence="11">
    <location>
        <begin position="153"/>
        <end position="194"/>
    </location>
</feature>
<feature type="domain" description="RING-type" evidence="10">
    <location>
        <begin position="17"/>
        <end position="60"/>
    </location>
</feature>
<evidence type="ECO:0000259" key="11">
    <source>
        <dbReference type="PROSITE" id="PS50119"/>
    </source>
</evidence>
<dbReference type="SMART" id="SM00502">
    <property type="entry name" value="BBC"/>
    <property type="match status" value="3"/>
</dbReference>
<dbReference type="SMART" id="SM00557">
    <property type="entry name" value="IG_FLMN"/>
    <property type="match status" value="3"/>
</dbReference>
<feature type="compositionally biased region" description="Polar residues" evidence="9">
    <location>
        <begin position="537"/>
        <end position="549"/>
    </location>
</feature>
<comment type="caution">
    <text evidence="12">The sequence shown here is derived from an EMBL/GenBank/DDBJ whole genome shotgun (WGS) entry which is preliminary data.</text>
</comment>
<feature type="region of interest" description="Disordered" evidence="9">
    <location>
        <begin position="533"/>
        <end position="552"/>
    </location>
</feature>
<dbReference type="PANTHER" id="PTHR25462">
    <property type="entry name" value="BONUS, ISOFORM C-RELATED"/>
    <property type="match status" value="1"/>
</dbReference>
<dbReference type="SMART" id="SM00336">
    <property type="entry name" value="BBOX"/>
    <property type="match status" value="6"/>
</dbReference>
<dbReference type="SUPFAM" id="SSF57845">
    <property type="entry name" value="B-box zinc-binding domain"/>
    <property type="match status" value="3"/>
</dbReference>
<dbReference type="InterPro" id="IPR003649">
    <property type="entry name" value="Bbox_C"/>
</dbReference>
<feature type="repeat" description="Filamin" evidence="8">
    <location>
        <begin position="1065"/>
        <end position="1156"/>
    </location>
</feature>
<reference evidence="12 13" key="1">
    <citation type="journal article" date="2018" name="Sci. Rep.">
        <title>Comparative analysis of the Pocillopora damicornis genome highlights role of immune system in coral evolution.</title>
        <authorList>
            <person name="Cunning R."/>
            <person name="Bay R.A."/>
            <person name="Gillette P."/>
            <person name="Baker A.C."/>
            <person name="Traylor-Knowles N."/>
        </authorList>
    </citation>
    <scope>NUCLEOTIDE SEQUENCE [LARGE SCALE GENOMIC DNA]</scope>
    <source>
        <strain evidence="12">RSMAS</strain>
        <tissue evidence="12">Whole animal</tissue>
    </source>
</reference>
<keyword evidence="3" id="KW-0677">Repeat</keyword>
<dbReference type="InterPro" id="IPR047153">
    <property type="entry name" value="TRIM45/56/19-like"/>
</dbReference>
<evidence type="ECO:0000256" key="4">
    <source>
        <dbReference type="ARBA" id="ARBA00022771"/>
    </source>
</evidence>
<dbReference type="Gene3D" id="2.60.120.920">
    <property type="match status" value="3"/>
</dbReference>
<dbReference type="InterPro" id="IPR013783">
    <property type="entry name" value="Ig-like_fold"/>
</dbReference>
<dbReference type="PANTHER" id="PTHR25462:SF296">
    <property type="entry name" value="MEIOTIC P26, ISOFORM F"/>
    <property type="match status" value="1"/>
</dbReference>
<feature type="domain" description="RING-type" evidence="10">
    <location>
        <begin position="709"/>
        <end position="752"/>
    </location>
</feature>
<dbReference type="SUPFAM" id="SSF57850">
    <property type="entry name" value="RING/U-box"/>
    <property type="match status" value="3"/>
</dbReference>
<evidence type="ECO:0000256" key="7">
    <source>
        <dbReference type="PROSITE-ProRule" id="PRU00024"/>
    </source>
</evidence>
<evidence type="ECO:0000313" key="13">
    <source>
        <dbReference type="Proteomes" id="UP000275408"/>
    </source>
</evidence>
<proteinExistence type="inferred from homology"/>
<keyword evidence="5" id="KW-0833">Ubl conjugation pathway</keyword>
<dbReference type="SUPFAM" id="SSF49899">
    <property type="entry name" value="Concanavalin A-like lectins/glucanases"/>
    <property type="match status" value="1"/>
</dbReference>
<dbReference type="Pfam" id="PF00097">
    <property type="entry name" value="zf-C3HC4"/>
    <property type="match status" value="1"/>
</dbReference>
<evidence type="ECO:0000256" key="8">
    <source>
        <dbReference type="PROSITE-ProRule" id="PRU00087"/>
    </source>
</evidence>
<gene>
    <name evidence="12" type="ORF">pdam_00008028</name>
</gene>
<dbReference type="EMBL" id="RCHS01002246">
    <property type="protein sequence ID" value="RMX48602.1"/>
    <property type="molecule type" value="Genomic_DNA"/>
</dbReference>
<dbReference type="Proteomes" id="UP000275408">
    <property type="component" value="Unassembled WGS sequence"/>
</dbReference>
<evidence type="ECO:0000313" key="12">
    <source>
        <dbReference type="EMBL" id="RMX48602.1"/>
    </source>
</evidence>
<dbReference type="InterPro" id="IPR018957">
    <property type="entry name" value="Znf_C3HC4_RING-type"/>
</dbReference>
<evidence type="ECO:0000256" key="3">
    <source>
        <dbReference type="ARBA" id="ARBA00022737"/>
    </source>
</evidence>
<comment type="similarity">
    <text evidence="1">Belongs to the TRIM/RBCC family.</text>
</comment>
<sequence>MAKASTLAETLAKELQCGFCSQQYKEPRVLPCLHSFCKSCLEEMLSKQGIGWKVGCPWCRASVEIPKGEVDLLPDNFMLNNMLAMLTLLLERGSLGCDNCDSGDPPVNRCATCFHFLCEICTMGHKRGRSTKSHHLMNLEEAVEEGPMAVYMSRPSFCKEHNGEMLKLFCETCDKTVCSDCTVVKHQGHKCIFVSDAFENGKNNVRKILSKTKTQASTLKSALDGISAMKRSIESQAKKAVEEIGQRFQDLTVSLHTRSEELVSGVQELKKAKLNTLQIQQEELELALDIVQSSVGFTEKTIKHGSEVEILNLHKQISNRLQELNSSTWHLVPRTDDAIKFIVEKELKGEVSSFGVVTDVMTNAETSTVMMGHGSEGLIYSTLCGQPVQFTIIAREWNGKKRVEGGDPFTASCDSGAGFKALEVKDCGDGTYIFSYTPEQEGQYKLVVKLLGHDVSGGPFTWSVEKWHLLCVSGSSKGEVLLSEEKLTAQYNLKSAVTSAVSKPYSNASCFTSGQKFTASNSPFGSTSTSTASSLSNGISQKSKNSHNNGGTGRPFGANSWDYVVSSTSFYNGKHSCKAKLIGNIQEGFSLGVISTCRRSHGNLASLGNWWVWNSKQMKHLLLSSNMHVKNSSITDFESNDIVEMYLDCDEGTLIMFNQRTKESDIWYGINGDTCPVFHMTSHGDQEGDLPKMAKASTLAENLEKELECAVCLEQFKDPKVLPCLHSFCKICLEGLVCRERKTWKLNCPSCRIIVEIPDGEVDSLPINFFLNNLLSMVSLHGDSGSSKLECDNCESGDPPVNRCNTCCHFLCEFCTQAHRRGRGTSSHGVVSIEEAKKMGPVAVTKPSLCNEHDGELLKLFCETCEEAICRDCTIVKHREHHYTFVKDAFAKNKKIMVEILSKTKGQAGSLKKAIDGVSEMRRSVDLNADQTVQEVLNCFLKLSARLNDRCEELIHDVEEIKKVKQKSLEIQQEELEAALGSVQSSVEFTEKALENGSEVEILNMRKQMSRRLEELNSLKWQLEPRVHDIFKFLAEDQLLEKITNFGHVASHIRAYASMSTVTLGHGIEGLMYNTISGQPVEFIVTAKEWDGRKREEGTDACEVEIRSQSGETAFSDYAKDIGNGTYSFCFTPNELQPNEYQMSVKLNASHVKDSPCTWITENWKLCTANGNYPYQYNYSITLDSNSLRATYGTYNHYLDTGTHLQRTVIVPPSDYGVTSTSTPVPLTVFGTSQFQFGRHSWKVQICGDNFENFCFGVGVSPAAQQPCQNKWTWTSGNKWEPLNQLQKSTMTACRSGNVIEFYLDCDNGTLKMYNQGTKEFDTWYGVNGIVRPMFQMEEGDLPKMAKASTLAENLEKELECTVCLEQFKDPKVLPCLHSFCKICLEGLVCREGNAWKLNCPSCWISVEIPDGNVDFLPVNFFLNNLLSMVSLHGDSGSRNLECDLCDNGDPPVNRCTICCHFLCEFCTQAHRRLRNTREHCLVSLEEAKKMGSEAVKKPSFCKEHDGELLKLFCETCNEAICRDCTIVKHREHKYTFVKDAFAKNKKSMLKILSETKSKAGLLKEAIDRVSEKKRSVELGSEKTVQEVIEFFQSLIASLNSRCEELVHSTLKLKEAKQKSLNNQQEELEAALCTLQSSLEFTEKALENGSEVEILNMHKQMTGRLQELTSTKWQLEPCAHDVFTFSACDQLEKMITNFGSVTDRLTCACTSTVVMGNGLEDVMYNTLCGQRVEFTVIAKGRNGRKQQEGGDRCEVEICTQAGDVVFNDSPKDCGNGKYTFCVTPNAKNLQYQLSVKLNGCHIKGSPYKWFNEMWNLCSGSWCYLTNGSMMASCKCNIPMAKRKFKEGKKVCKQPSKRVLTTEPTSWGKSRITFESGMAVVGSNTFSNAKHSWKVQLCDISEEFAFGIVESTSVTDNSVNLEAHWMWKSKTKYSQALSVPKLSSITNCNDKDVIECYLDCDTETFMMFNQRTQESDTWQGVKGGVRPYFQFCQVREAVSLNWQENEGDVEDALSSEEKNNIVHRQKKRKKDDYWY</sequence>
<dbReference type="SMART" id="SM00184">
    <property type="entry name" value="RING"/>
    <property type="match status" value="3"/>
</dbReference>
<organism evidence="12 13">
    <name type="scientific">Pocillopora damicornis</name>
    <name type="common">Cauliflower coral</name>
    <name type="synonym">Millepora damicornis</name>
    <dbReference type="NCBI Taxonomy" id="46731"/>
    <lineage>
        <taxon>Eukaryota</taxon>
        <taxon>Metazoa</taxon>
        <taxon>Cnidaria</taxon>
        <taxon>Anthozoa</taxon>
        <taxon>Hexacorallia</taxon>
        <taxon>Scleractinia</taxon>
        <taxon>Astrocoeniina</taxon>
        <taxon>Pocilloporidae</taxon>
        <taxon>Pocillopora</taxon>
    </lineage>
</organism>
<keyword evidence="2" id="KW-0479">Metal-binding</keyword>
<dbReference type="InterPro" id="IPR013083">
    <property type="entry name" value="Znf_RING/FYVE/PHD"/>
</dbReference>
<dbReference type="Gene3D" id="3.30.40.10">
    <property type="entry name" value="Zinc/RING finger domain, C3HC4 (zinc finger)"/>
    <property type="match status" value="3"/>
</dbReference>
<dbReference type="Pfam" id="PF00630">
    <property type="entry name" value="Filamin"/>
    <property type="match status" value="3"/>
</dbReference>
<dbReference type="InterPro" id="IPR014756">
    <property type="entry name" value="Ig_E-set"/>
</dbReference>
<dbReference type="Gene3D" id="2.60.40.10">
    <property type="entry name" value="Immunoglobulins"/>
    <property type="match status" value="3"/>
</dbReference>